<reference evidence="2" key="1">
    <citation type="submission" date="2022-09" db="EMBL/GenBank/DDBJ databases">
        <title>Isolation and characterization of 3-chlorobenzoate degrading bacteria from soils in Shizuoka.</title>
        <authorList>
            <person name="Ifat A."/>
            <person name="Ogawa N."/>
            <person name="Kimbara K."/>
            <person name="Moriuchi R."/>
            <person name="Dohra H."/>
            <person name="Shintani M."/>
        </authorList>
    </citation>
    <scope>NUCLEOTIDE SEQUENCE</scope>
    <source>
        <strain evidence="2">19CS4-2</strain>
    </source>
</reference>
<dbReference type="AlphaFoldDB" id="A0AA37IGD5"/>
<proteinExistence type="predicted"/>
<dbReference type="PANTHER" id="PTHR34985">
    <property type="entry name" value="SLR0554 PROTEIN"/>
    <property type="match status" value="1"/>
</dbReference>
<evidence type="ECO:0000313" key="3">
    <source>
        <dbReference type="Proteomes" id="UP001055111"/>
    </source>
</evidence>
<dbReference type="RefSeq" id="WP_238214952.1">
    <property type="nucleotide sequence ID" value="NZ_BPUS01000014.1"/>
</dbReference>
<sequence>MPESNTPVKGKIKFAQITSSDCALTKTFSSVNGELVSSAIAHMTEGRATVCEIDSVSDLKGALELLAKNQAITCGIPYAGDTALTTRAGAEFRPDAVARTNEAFHWPSGPALFTFDIDVDEKHAPFTSVRAALEALEACHPWLTHVLRVARPSSSSFVGKRGLRGVHIYIGVTSGLDIPALEKRVQLEQWSKGKGWIKISKSGALLVRQLSDSLVYQPSRLMFEATPICEGDIERIVPDDQAFIIEPPTAYAQGRPPAARTADGFLDVKSLPVIREIEFRRFDAAKGQKRDAHRTQAKAIALNYQKEQAIANGLDATEGERLGLIAIRALGDKKLPTTWTLALKGEGDQAERVTVGEILANPAQYLARQCADPFDTWRPDLEPRHFDKAQIFEKAQEGVWGVWSHKLQAFFEFTTDAAANIASPIERAAEKFAGCIEYPEPVGKKNAPAVNIAHALRLLLSEIGSMPRLNVCLGVTEKDSQMTALSLQNALSRVGSKGVTTAAIKTALDDIAEENQFDPWRDAVLALPAWDKSERLSNLFIDNAGAEDCAAVRLSTQLFFAAVCMRQMHPGIAYQAMPVLISTEQEWGKSHMPKAVAQALDAPPPPAINFCAPIEMSRQARAGLTVEVAEMSGLRKSDREAVKTWLTDDTDVYRDLFEKQATPHPRRFVQVGTSNHDEMYHDETGERRLMPVVFTRSMRSYDWAANTRQILAEAKEKFCQSTDAYLALHGQAVAAVKAYNAVRMSRGVGLAESPLDDYLPAVFKALRTPRSDDTWRVDLLNAANALAKQPGAGKVTSKQLARTARQRQWKVGKSGVRYIELSGAQMAALVEDDEGEHVSRNAEQARAAFELAAGAVTHAMH</sequence>
<dbReference type="InterPro" id="IPR007936">
    <property type="entry name" value="VapE-like_dom"/>
</dbReference>
<comment type="caution">
    <text evidence="2">The sequence shown here is derived from an EMBL/GenBank/DDBJ whole genome shotgun (WGS) entry which is preliminary data.</text>
</comment>
<gene>
    <name evidence="2" type="ORF">CBA19CS42_26600</name>
</gene>
<organism evidence="2 3">
    <name type="scientific">Caballeronia novacaledonica</name>
    <dbReference type="NCBI Taxonomy" id="1544861"/>
    <lineage>
        <taxon>Bacteria</taxon>
        <taxon>Pseudomonadati</taxon>
        <taxon>Pseudomonadota</taxon>
        <taxon>Betaproteobacteria</taxon>
        <taxon>Burkholderiales</taxon>
        <taxon>Burkholderiaceae</taxon>
        <taxon>Caballeronia</taxon>
    </lineage>
</organism>
<dbReference type="EMBL" id="BPUS01000014">
    <property type="protein sequence ID" value="GJH28158.1"/>
    <property type="molecule type" value="Genomic_DNA"/>
</dbReference>
<dbReference type="Proteomes" id="UP001055111">
    <property type="component" value="Unassembled WGS sequence"/>
</dbReference>
<name>A0AA37IGD5_9BURK</name>
<evidence type="ECO:0000259" key="1">
    <source>
        <dbReference type="Pfam" id="PF05272"/>
    </source>
</evidence>
<evidence type="ECO:0000313" key="2">
    <source>
        <dbReference type="EMBL" id="GJH28158.1"/>
    </source>
</evidence>
<dbReference type="PANTHER" id="PTHR34985:SF1">
    <property type="entry name" value="SLR0554 PROTEIN"/>
    <property type="match status" value="1"/>
</dbReference>
<dbReference type="Pfam" id="PF05272">
    <property type="entry name" value="VapE-like_dom"/>
    <property type="match status" value="1"/>
</dbReference>
<feature type="domain" description="Virulence-associated protein E-like" evidence="1">
    <location>
        <begin position="529"/>
        <end position="733"/>
    </location>
</feature>
<accession>A0AA37IGD5</accession>
<protein>
    <submittedName>
        <fullName evidence="2">Virulence protein E</fullName>
    </submittedName>
</protein>